<evidence type="ECO:0000256" key="7">
    <source>
        <dbReference type="ARBA" id="ARBA00022723"/>
    </source>
</evidence>
<dbReference type="Pfam" id="PF02163">
    <property type="entry name" value="Peptidase_M50"/>
    <property type="match status" value="1"/>
</dbReference>
<dbReference type="PIRSF" id="PIRSF006404">
    <property type="entry name" value="UCP006404_Pept_M50_CBS"/>
    <property type="match status" value="1"/>
</dbReference>
<keyword evidence="14 15" id="KW-0472">Membrane</keyword>
<dbReference type="AlphaFoldDB" id="X0ZHQ6"/>
<dbReference type="GO" id="GO:0008237">
    <property type="term" value="F:metallopeptidase activity"/>
    <property type="evidence" value="ECO:0007669"/>
    <property type="project" value="UniProtKB-KW"/>
</dbReference>
<evidence type="ECO:0000256" key="1">
    <source>
        <dbReference type="ARBA" id="ARBA00001947"/>
    </source>
</evidence>
<keyword evidence="13" id="KW-0129">CBS domain</keyword>
<evidence type="ECO:0000256" key="14">
    <source>
        <dbReference type="ARBA" id="ARBA00023136"/>
    </source>
</evidence>
<evidence type="ECO:0000313" key="17">
    <source>
        <dbReference type="EMBL" id="GAG68879.1"/>
    </source>
</evidence>
<name>X0ZHQ6_9ZZZZ</name>
<feature type="transmembrane region" description="Helical" evidence="15">
    <location>
        <begin position="45"/>
        <end position="66"/>
    </location>
</feature>
<dbReference type="InterPro" id="IPR046342">
    <property type="entry name" value="CBS_dom_sf"/>
</dbReference>
<evidence type="ECO:0000256" key="8">
    <source>
        <dbReference type="ARBA" id="ARBA00022737"/>
    </source>
</evidence>
<keyword evidence="5" id="KW-0645">Protease</keyword>
<feature type="domain" description="CBS" evidence="16">
    <location>
        <begin position="321"/>
        <end position="376"/>
    </location>
</feature>
<keyword evidence="11 15" id="KW-1133">Transmembrane helix</keyword>
<keyword evidence="9" id="KW-0378">Hydrolase</keyword>
<dbReference type="Gene3D" id="3.10.580.10">
    <property type="entry name" value="CBS-domain"/>
    <property type="match status" value="2"/>
</dbReference>
<sequence length="378" mass="43212">MLKRNIKLFKIFGIEVGLNWSWFLIFILVIFSLSTQVFPGWYPQFSLITNLILGFITAIFFFASVLTHELSHSVVANLSGISIRKINLFMFGGVAQMSKPPQTAVQEFLMAIAGPLASYVLSIFFGIFWIGLRLTNFKFLPVIAFFGYLSLINLSLGTFNLLPGFPLDGGRILRSILWYLTEDLLSSTRITSILGQIIGYGMAAFGFMSIFIYQLQSFGGLWFVVLGLFLQNLAKTSYKQEIMRSSLETIFVRDVMRRDVQTINPDITLNDLVKNWFMIYGYKIFPVLENGKIIGTISTEDVKLIPKDRWLTTTVMEALKPIKESQLINLESKVMDALHKMNGNQLDYLLIVEQNRLLGLIHIDDIMRYVKLKRDFKI</sequence>
<feature type="transmembrane region" description="Helical" evidence="15">
    <location>
        <begin position="108"/>
        <end position="130"/>
    </location>
</feature>
<evidence type="ECO:0000256" key="3">
    <source>
        <dbReference type="ARBA" id="ARBA00007931"/>
    </source>
</evidence>
<comment type="caution">
    <text evidence="17">The sequence shown here is derived from an EMBL/GenBank/DDBJ whole genome shotgun (WGS) entry which is preliminary data.</text>
</comment>
<evidence type="ECO:0000256" key="9">
    <source>
        <dbReference type="ARBA" id="ARBA00022801"/>
    </source>
</evidence>
<keyword evidence="6 15" id="KW-0812">Transmembrane</keyword>
<evidence type="ECO:0000256" key="6">
    <source>
        <dbReference type="ARBA" id="ARBA00022692"/>
    </source>
</evidence>
<comment type="subcellular location">
    <subcellularLocation>
        <location evidence="2">Cell membrane</location>
        <topology evidence="2">Multi-pass membrane protein</topology>
    </subcellularLocation>
</comment>
<evidence type="ECO:0000256" key="15">
    <source>
        <dbReference type="SAM" id="Phobius"/>
    </source>
</evidence>
<evidence type="ECO:0000256" key="5">
    <source>
        <dbReference type="ARBA" id="ARBA00022670"/>
    </source>
</evidence>
<dbReference type="Pfam" id="PF00571">
    <property type="entry name" value="CBS"/>
    <property type="match status" value="2"/>
</dbReference>
<dbReference type="SUPFAM" id="SSF54631">
    <property type="entry name" value="CBS-domain pair"/>
    <property type="match status" value="1"/>
</dbReference>
<keyword evidence="4" id="KW-1003">Cell membrane</keyword>
<keyword evidence="7" id="KW-0479">Metal-binding</keyword>
<protein>
    <recommendedName>
        <fullName evidence="16">CBS domain-containing protein</fullName>
    </recommendedName>
</protein>
<dbReference type="PANTHER" id="PTHR39188:SF3">
    <property type="entry name" value="STAGE IV SPORULATION PROTEIN FB"/>
    <property type="match status" value="1"/>
</dbReference>
<evidence type="ECO:0000256" key="2">
    <source>
        <dbReference type="ARBA" id="ARBA00004651"/>
    </source>
</evidence>
<comment type="similarity">
    <text evidence="3">Belongs to the peptidase M50B family.</text>
</comment>
<organism evidence="17">
    <name type="scientific">marine sediment metagenome</name>
    <dbReference type="NCBI Taxonomy" id="412755"/>
    <lineage>
        <taxon>unclassified sequences</taxon>
        <taxon>metagenomes</taxon>
        <taxon>ecological metagenomes</taxon>
    </lineage>
</organism>
<feature type="transmembrane region" description="Helical" evidence="15">
    <location>
        <begin position="218"/>
        <end position="234"/>
    </location>
</feature>
<accession>X0ZHQ6</accession>
<keyword evidence="12" id="KW-0482">Metalloprotease</keyword>
<evidence type="ECO:0000256" key="11">
    <source>
        <dbReference type="ARBA" id="ARBA00022989"/>
    </source>
</evidence>
<dbReference type="GO" id="GO:0046872">
    <property type="term" value="F:metal ion binding"/>
    <property type="evidence" value="ECO:0007669"/>
    <property type="project" value="UniProtKB-KW"/>
</dbReference>
<reference evidence="17" key="1">
    <citation type="journal article" date="2014" name="Front. Microbiol.">
        <title>High frequency of phylogenetically diverse reductive dehalogenase-homologous genes in deep subseafloor sedimentary metagenomes.</title>
        <authorList>
            <person name="Kawai M."/>
            <person name="Futagami T."/>
            <person name="Toyoda A."/>
            <person name="Takaki Y."/>
            <person name="Nishi S."/>
            <person name="Hori S."/>
            <person name="Arai W."/>
            <person name="Tsubouchi T."/>
            <person name="Morono Y."/>
            <person name="Uchiyama I."/>
            <person name="Ito T."/>
            <person name="Fujiyama A."/>
            <person name="Inagaki F."/>
            <person name="Takami H."/>
        </authorList>
    </citation>
    <scope>NUCLEOTIDE SEQUENCE</scope>
    <source>
        <strain evidence="17">Expedition CK06-06</strain>
    </source>
</reference>
<evidence type="ECO:0000256" key="10">
    <source>
        <dbReference type="ARBA" id="ARBA00022833"/>
    </source>
</evidence>
<dbReference type="PANTHER" id="PTHR39188">
    <property type="entry name" value="MEMBRANE-ASSOCIATED ZINC METALLOPROTEASE M50B"/>
    <property type="match status" value="1"/>
</dbReference>
<evidence type="ECO:0000259" key="16">
    <source>
        <dbReference type="PROSITE" id="PS51371"/>
    </source>
</evidence>
<dbReference type="EMBL" id="BART01000254">
    <property type="protein sequence ID" value="GAG68879.1"/>
    <property type="molecule type" value="Genomic_DNA"/>
</dbReference>
<dbReference type="InterPro" id="IPR008915">
    <property type="entry name" value="Peptidase_M50"/>
</dbReference>
<feature type="transmembrane region" description="Helical" evidence="15">
    <location>
        <begin position="142"/>
        <end position="162"/>
    </location>
</feature>
<dbReference type="InterPro" id="IPR000644">
    <property type="entry name" value="CBS_dom"/>
</dbReference>
<dbReference type="PROSITE" id="PS51371">
    <property type="entry name" value="CBS"/>
    <property type="match status" value="1"/>
</dbReference>
<keyword evidence="10" id="KW-0862">Zinc</keyword>
<dbReference type="SMART" id="SM00116">
    <property type="entry name" value="CBS"/>
    <property type="match status" value="2"/>
</dbReference>
<proteinExistence type="inferred from homology"/>
<dbReference type="GO" id="GO:0006508">
    <property type="term" value="P:proteolysis"/>
    <property type="evidence" value="ECO:0007669"/>
    <property type="project" value="UniProtKB-KW"/>
</dbReference>
<dbReference type="InterPro" id="IPR016483">
    <property type="entry name" value="UCP006404_Pept_M50_CBS"/>
</dbReference>
<comment type="cofactor">
    <cofactor evidence="1">
        <name>Zn(2+)</name>
        <dbReference type="ChEBI" id="CHEBI:29105"/>
    </cofactor>
</comment>
<evidence type="ECO:0000256" key="12">
    <source>
        <dbReference type="ARBA" id="ARBA00023049"/>
    </source>
</evidence>
<feature type="transmembrane region" description="Helical" evidence="15">
    <location>
        <begin position="12"/>
        <end position="33"/>
    </location>
</feature>
<evidence type="ECO:0000256" key="13">
    <source>
        <dbReference type="ARBA" id="ARBA00023122"/>
    </source>
</evidence>
<gene>
    <name evidence="17" type="ORF">S01H4_01405</name>
</gene>
<dbReference type="CDD" id="cd06164">
    <property type="entry name" value="S2P-M50_SpoIVFB_CBS"/>
    <property type="match status" value="1"/>
</dbReference>
<dbReference type="GO" id="GO:0005886">
    <property type="term" value="C:plasma membrane"/>
    <property type="evidence" value="ECO:0007669"/>
    <property type="project" value="UniProtKB-SubCell"/>
</dbReference>
<keyword evidence="8" id="KW-0677">Repeat</keyword>
<evidence type="ECO:0000256" key="4">
    <source>
        <dbReference type="ARBA" id="ARBA00022475"/>
    </source>
</evidence>